<protein>
    <submittedName>
        <fullName evidence="1">Uncharacterized protein</fullName>
    </submittedName>
</protein>
<dbReference type="Proteomes" id="UP000239837">
    <property type="component" value="Chromosome"/>
</dbReference>
<evidence type="ECO:0000313" key="1">
    <source>
        <dbReference type="EMBL" id="SBN10389.1"/>
    </source>
</evidence>
<accession>A0AB74EDD3</accession>
<name>A0AB74EDD3_NEIGO</name>
<gene>
    <name evidence="2" type="ORF">WHOF_01131C</name>
    <name evidence="1" type="ORF">WHOF_01296</name>
    <name evidence="3" type="ORF">WHOF_01698C</name>
</gene>
<organism evidence="1">
    <name type="scientific">Neisseria gonorrhoeae</name>
    <dbReference type="NCBI Taxonomy" id="485"/>
    <lineage>
        <taxon>Bacteria</taxon>
        <taxon>Pseudomonadati</taxon>
        <taxon>Pseudomonadota</taxon>
        <taxon>Betaproteobacteria</taxon>
        <taxon>Neisseriales</taxon>
        <taxon>Neisseriaceae</taxon>
        <taxon>Neisseria</taxon>
    </lineage>
</organism>
<reference evidence="1" key="1">
    <citation type="submission" date="2016-05" db="EMBL/GenBank/DDBJ databases">
        <authorList>
            <consortium name="Pathogen Informatics"/>
        </authorList>
    </citation>
    <scope>NUCLEOTIDE SEQUENCE</scope>
    <source>
        <strain evidence="1">WHO F</strain>
    </source>
</reference>
<proteinExistence type="predicted"/>
<dbReference type="EMBL" id="FLKW01000014">
    <property type="protein sequence ID" value="SBN10389.1"/>
    <property type="molecule type" value="Genomic_DNA"/>
</dbReference>
<evidence type="ECO:0000313" key="2">
    <source>
        <dbReference type="EMBL" id="SBQ20810.1"/>
    </source>
</evidence>
<evidence type="ECO:0000313" key="3">
    <source>
        <dbReference type="EMBL" id="SBQ22129.1"/>
    </source>
</evidence>
<dbReference type="RefSeq" id="WP_047922376.1">
    <property type="nucleotide sequence ID" value="NZ_CP145052.1"/>
</dbReference>
<sequence length="105" mass="12214">MVKKTGLDNFVLEYKKLSEEVALLREQQKQQSRFFENLALWLVKVGIHNQSTEQIIELVEIVDNFYLNGQTDFGCDDFGFWQKLDKLIKDNSVDDEPVLSESPSE</sequence>
<dbReference type="AlphaFoldDB" id="A0AB74EDD3"/>
<dbReference type="EMBL" id="LT591897">
    <property type="protein sequence ID" value="SBQ22129.1"/>
    <property type="molecule type" value="Genomic_DNA"/>
</dbReference>
<dbReference type="EMBL" id="LT591897">
    <property type="protein sequence ID" value="SBQ20810.1"/>
    <property type="molecule type" value="Genomic_DNA"/>
</dbReference>